<dbReference type="PROSITE" id="PS00455">
    <property type="entry name" value="AMP_BINDING"/>
    <property type="match status" value="1"/>
</dbReference>
<feature type="domain" description="AMP-dependent synthetase/ligase" evidence="4">
    <location>
        <begin position="114"/>
        <end position="440"/>
    </location>
</feature>
<dbReference type="Pfam" id="PF00501">
    <property type="entry name" value="AMP-binding"/>
    <property type="match status" value="1"/>
</dbReference>
<dbReference type="Gene3D" id="3.30.300.30">
    <property type="match status" value="1"/>
</dbReference>
<evidence type="ECO:0000256" key="3">
    <source>
        <dbReference type="SAM" id="Phobius"/>
    </source>
</evidence>
<dbReference type="SUPFAM" id="SSF56801">
    <property type="entry name" value="Acetyl-CoA synthetase-like"/>
    <property type="match status" value="1"/>
</dbReference>
<comment type="caution">
    <text evidence="6">The sequence shown here is derived from an EMBL/GenBank/DDBJ whole genome shotgun (WGS) entry which is preliminary data.</text>
</comment>
<evidence type="ECO:0000259" key="5">
    <source>
        <dbReference type="Pfam" id="PF13193"/>
    </source>
</evidence>
<dbReference type="CDD" id="cd05904">
    <property type="entry name" value="4CL"/>
    <property type="match status" value="1"/>
</dbReference>
<evidence type="ECO:0000259" key="4">
    <source>
        <dbReference type="Pfam" id="PF00501"/>
    </source>
</evidence>
<reference evidence="6" key="1">
    <citation type="journal article" date="2023" name="Science">
        <title>Elucidation of the pathway for biosynthesis of saponin adjuvants from the soapbark tree.</title>
        <authorList>
            <person name="Reed J."/>
            <person name="Orme A."/>
            <person name="El-Demerdash A."/>
            <person name="Owen C."/>
            <person name="Martin L.B.B."/>
            <person name="Misra R.C."/>
            <person name="Kikuchi S."/>
            <person name="Rejzek M."/>
            <person name="Martin A.C."/>
            <person name="Harkess A."/>
            <person name="Leebens-Mack J."/>
            <person name="Louveau T."/>
            <person name="Stephenson M.J."/>
            <person name="Osbourn A."/>
        </authorList>
    </citation>
    <scope>NUCLEOTIDE SEQUENCE</scope>
    <source>
        <strain evidence="6">S10</strain>
    </source>
</reference>
<evidence type="ECO:0000256" key="1">
    <source>
        <dbReference type="ARBA" id="ARBA00006432"/>
    </source>
</evidence>
<protein>
    <submittedName>
        <fullName evidence="6">4-coumarate-CoA ligase</fullName>
    </submittedName>
</protein>
<keyword evidence="7" id="KW-1185">Reference proteome</keyword>
<keyword evidence="3" id="KW-1133">Transmembrane helix</keyword>
<dbReference type="InterPro" id="IPR020845">
    <property type="entry name" value="AMP-binding_CS"/>
</dbReference>
<dbReference type="Gene3D" id="2.30.38.10">
    <property type="entry name" value="Luciferase, Domain 3"/>
    <property type="match status" value="1"/>
</dbReference>
<dbReference type="AlphaFoldDB" id="A0AAD7PTJ2"/>
<keyword evidence="3" id="KW-0812">Transmembrane</keyword>
<accession>A0AAD7PTJ2</accession>
<dbReference type="Pfam" id="PF13193">
    <property type="entry name" value="AMP-binding_C"/>
    <property type="match status" value="1"/>
</dbReference>
<dbReference type="FunFam" id="3.30.300.30:FF:000007">
    <property type="entry name" value="4-coumarate--CoA ligase 2"/>
    <property type="match status" value="1"/>
</dbReference>
<dbReference type="PANTHER" id="PTHR24096:SF413">
    <property type="entry name" value="PEROXISOMAL OPC-8:0-COA LIGASE 1"/>
    <property type="match status" value="1"/>
</dbReference>
<keyword evidence="2 6" id="KW-0436">Ligase</keyword>
<evidence type="ECO:0000313" key="6">
    <source>
        <dbReference type="EMBL" id="KAJ7966942.1"/>
    </source>
</evidence>
<feature type="domain" description="AMP-binding enzyme C-terminal" evidence="5">
    <location>
        <begin position="499"/>
        <end position="574"/>
    </location>
</feature>
<dbReference type="Gene3D" id="3.40.50.980">
    <property type="match status" value="2"/>
</dbReference>
<dbReference type="PANTHER" id="PTHR24096">
    <property type="entry name" value="LONG-CHAIN-FATTY-ACID--COA LIGASE"/>
    <property type="match status" value="1"/>
</dbReference>
<dbReference type="KEGG" id="qsa:O6P43_016338"/>
<proteinExistence type="inferred from homology"/>
<evidence type="ECO:0000313" key="7">
    <source>
        <dbReference type="Proteomes" id="UP001163823"/>
    </source>
</evidence>
<dbReference type="EMBL" id="JARAOO010000006">
    <property type="protein sequence ID" value="KAJ7966942.1"/>
    <property type="molecule type" value="Genomic_DNA"/>
</dbReference>
<feature type="transmembrane region" description="Helical" evidence="3">
    <location>
        <begin position="316"/>
        <end position="338"/>
    </location>
</feature>
<name>A0AAD7PTJ2_QUISA</name>
<evidence type="ECO:0000256" key="2">
    <source>
        <dbReference type="ARBA" id="ARBA00022598"/>
    </source>
</evidence>
<organism evidence="6 7">
    <name type="scientific">Quillaja saponaria</name>
    <name type="common">Soap bark tree</name>
    <dbReference type="NCBI Taxonomy" id="32244"/>
    <lineage>
        <taxon>Eukaryota</taxon>
        <taxon>Viridiplantae</taxon>
        <taxon>Streptophyta</taxon>
        <taxon>Embryophyta</taxon>
        <taxon>Tracheophyta</taxon>
        <taxon>Spermatophyta</taxon>
        <taxon>Magnoliopsida</taxon>
        <taxon>eudicotyledons</taxon>
        <taxon>Gunneridae</taxon>
        <taxon>Pentapetalae</taxon>
        <taxon>rosids</taxon>
        <taxon>fabids</taxon>
        <taxon>Fabales</taxon>
        <taxon>Quillajaceae</taxon>
        <taxon>Quillaja</taxon>
    </lineage>
</organism>
<dbReference type="InterPro" id="IPR045851">
    <property type="entry name" value="AMP-bd_C_sf"/>
</dbReference>
<comment type="similarity">
    <text evidence="1">Belongs to the ATP-dependent AMP-binding enzyme family.</text>
</comment>
<dbReference type="GO" id="GO:0016405">
    <property type="term" value="F:CoA-ligase activity"/>
    <property type="evidence" value="ECO:0007669"/>
    <property type="project" value="TreeGrafter"/>
</dbReference>
<sequence length="588" mass="64489">MEWVKGDSETRSRTKIGAETLEINGEKLGVFSEKGLETQCNTENKEKLLGCHGAGACGSWLSPACNAMEQTRQFTIDPRSGFCKSNYFFYSKRRPTSLPPNKSLDITTFISSRAHHVKTAYIDAATGRHLTYSELWRDVDSVAASLSNMGIRKGHVILIISPNSIYFPVVCHAVMSVGAIITTSNPLNTNREIAKQIDDYKPVLAFTTQQLVHKLTGTTNLSIVLLDEDINAAALMTEGNIVTTLVEMMRRDSSGGRVRDRVDQEDTATLLYSSGTTGPSKGVMLSHKNLIAMTQSIIQSHFAEGKKTYICTVPMFHVYGMGVFVTALLGVGTTIVILSKFGIHDLCSAVEKYRATNLPVVPPILVAMVKDADQIRAKHDLSSLQSVLSGGAPLSKELIEGFLEKYPSVIIRQGYALTESTSGASTVTVEESRRYGTAEVPTIMKGYFNNEDATKSTLDGEGWLKTGDLCYIDDDGFVFVVDRLKELIKYKAYQVPPAELEALLLTHPAISDAAVIPFPDKDVGQYPMAYVVRKAGSDLSETAIMDFVERQVAPYKKIRRVAFIGLIPKTTSGKILRKDLIKLATSKI</sequence>
<dbReference type="InterPro" id="IPR000873">
    <property type="entry name" value="AMP-dep_synth/lig_dom"/>
</dbReference>
<dbReference type="GO" id="GO:0005777">
    <property type="term" value="C:peroxisome"/>
    <property type="evidence" value="ECO:0007669"/>
    <property type="project" value="TreeGrafter"/>
</dbReference>
<dbReference type="InterPro" id="IPR025110">
    <property type="entry name" value="AMP-bd_C"/>
</dbReference>
<keyword evidence="3" id="KW-0472">Membrane</keyword>
<dbReference type="Proteomes" id="UP001163823">
    <property type="component" value="Chromosome 6"/>
</dbReference>
<gene>
    <name evidence="6" type="ORF">O6P43_016338</name>
</gene>